<evidence type="ECO:0000313" key="1">
    <source>
        <dbReference type="EMBL" id="AGA77516.1"/>
    </source>
</evidence>
<sequence length="37" mass="4158">MCQNAGEKSPTFVGLGTIWEWSNWIAKWLKGTPDGFT</sequence>
<dbReference type="Proteomes" id="UP000010796">
    <property type="component" value="Chromosome"/>
</dbReference>
<protein>
    <submittedName>
        <fullName evidence="1">Uncharacterized protein</fullName>
    </submittedName>
</protein>
<evidence type="ECO:0000313" key="2">
    <source>
        <dbReference type="Proteomes" id="UP000010796"/>
    </source>
</evidence>
<dbReference type="HOGENOM" id="CLU_3342977_0_0_10"/>
<dbReference type="AlphaFoldDB" id="L0FXR1"/>
<name>L0FXR1_ECHVK</name>
<reference evidence="2" key="1">
    <citation type="submission" date="2012-02" db="EMBL/GenBank/DDBJ databases">
        <title>The complete genome of Echinicola vietnamensis DSM 17526.</title>
        <authorList>
            <person name="Lucas S."/>
            <person name="Copeland A."/>
            <person name="Lapidus A."/>
            <person name="Glavina del Rio T."/>
            <person name="Dalin E."/>
            <person name="Tice H."/>
            <person name="Bruce D."/>
            <person name="Goodwin L."/>
            <person name="Pitluck S."/>
            <person name="Peters L."/>
            <person name="Ovchinnikova G."/>
            <person name="Teshima H."/>
            <person name="Kyrpides N."/>
            <person name="Mavromatis K."/>
            <person name="Ivanova N."/>
            <person name="Brettin T."/>
            <person name="Detter J.C."/>
            <person name="Han C."/>
            <person name="Larimer F."/>
            <person name="Land M."/>
            <person name="Hauser L."/>
            <person name="Markowitz V."/>
            <person name="Cheng J.-F."/>
            <person name="Hugenholtz P."/>
            <person name="Woyke T."/>
            <person name="Wu D."/>
            <person name="Brambilla E."/>
            <person name="Klenk H.-P."/>
            <person name="Eisen J.A."/>
        </authorList>
    </citation>
    <scope>NUCLEOTIDE SEQUENCE [LARGE SCALE GENOMIC DNA]</scope>
    <source>
        <strain evidence="2">DSM 17526 / LMG 23754 / KMM 6221</strain>
    </source>
</reference>
<gene>
    <name evidence="1" type="ordered locus">Echvi_1245</name>
</gene>
<proteinExistence type="predicted"/>
<organism evidence="1 2">
    <name type="scientific">Echinicola vietnamensis (strain DSM 17526 / LMG 23754 / KMM 6221)</name>
    <dbReference type="NCBI Taxonomy" id="926556"/>
    <lineage>
        <taxon>Bacteria</taxon>
        <taxon>Pseudomonadati</taxon>
        <taxon>Bacteroidota</taxon>
        <taxon>Cytophagia</taxon>
        <taxon>Cytophagales</taxon>
        <taxon>Cyclobacteriaceae</taxon>
        <taxon>Echinicola</taxon>
    </lineage>
</organism>
<dbReference type="EMBL" id="CP003346">
    <property type="protein sequence ID" value="AGA77516.1"/>
    <property type="molecule type" value="Genomic_DNA"/>
</dbReference>
<dbReference type="KEGG" id="evi:Echvi_1245"/>
<accession>L0FXR1</accession>
<keyword evidence="2" id="KW-1185">Reference proteome</keyword>